<reference evidence="3" key="1">
    <citation type="submission" date="2019-10" db="EMBL/GenBank/DDBJ databases">
        <authorList>
            <person name="Zhang R."/>
            <person name="Pan Y."/>
            <person name="Wang J."/>
            <person name="Ma R."/>
            <person name="Yu S."/>
        </authorList>
    </citation>
    <scope>NUCLEOTIDE SEQUENCE</scope>
    <source>
        <strain evidence="3">LA-IB0</strain>
        <tissue evidence="3">Leaf</tissue>
    </source>
</reference>
<gene>
    <name evidence="3" type="ORF">BUALT_Bualt07G0123600</name>
</gene>
<evidence type="ECO:0000313" key="4">
    <source>
        <dbReference type="Proteomes" id="UP000826271"/>
    </source>
</evidence>
<dbReference type="PANTHER" id="PTHR31414:SF31">
    <property type="entry name" value="PROTEIN TWEETY HOMOLOG"/>
    <property type="match status" value="1"/>
</dbReference>
<dbReference type="InterPro" id="IPR040283">
    <property type="entry name" value="DDB_G0292058-like"/>
</dbReference>
<dbReference type="EMBL" id="WHWC01000007">
    <property type="protein sequence ID" value="KAG8379766.1"/>
    <property type="molecule type" value="Genomic_DNA"/>
</dbReference>
<dbReference type="GO" id="GO:0009506">
    <property type="term" value="C:plasmodesma"/>
    <property type="evidence" value="ECO:0007669"/>
    <property type="project" value="TreeGrafter"/>
</dbReference>
<keyword evidence="1" id="KW-1133">Transmembrane helix</keyword>
<dbReference type="AlphaFoldDB" id="A0AAV6X9J5"/>
<protein>
    <submittedName>
        <fullName evidence="3">Uncharacterized protein</fullName>
    </submittedName>
</protein>
<dbReference type="Proteomes" id="UP000826271">
    <property type="component" value="Unassembled WGS sequence"/>
</dbReference>
<feature type="chain" id="PRO_5044012008" evidence="2">
    <location>
        <begin position="34"/>
        <end position="512"/>
    </location>
</feature>
<sequence>MLGIKTKPSSLLIQTTLIVVLFSLFSSPGAADAVENGVVSWAIQRSVLEGSGNGGNATSLVLAEERTRRRDPLDDRRYYTGGWNISNEHYLASVLYTASTPFLVAAIWFVGFGIFLLLVCMYVCCCRRRRYGYSRFAYALSLVLLSLFTISAIIGSIVLYTGQGRFHGSTKDTLDYVLGQADSTSENLKNVSNYLTAAKNVGVDQIFLPQDVQNNIDNVNTMISSAANTLENAVNNNRNDIFQVLDDVRLILIVVAAVMLAVAFFGFLLSISGLQCLVYIVMGDTCVAMDQWVKNPTAHTALDDIIPCVDPDTAQQALSQSKEVTFQMAQLVNGIIANVSNANLPPNARPLYYNQSGPLVPLLCNPYNANKTDRICVAGEVDLSNATQVWRNYECQVSNGTCTTVGRLTPSMYAQMSGAVNVSYGLHHYGPFLTGLVDCSFVRETFTTIHDDHCPDLRLYSRLVYIGLAMVSAAVMLSLILWVLYARERRHRKYTKLVDANSAQASFESKGP</sequence>
<keyword evidence="1" id="KW-0812">Transmembrane</keyword>
<accession>A0AAV6X9J5</accession>
<evidence type="ECO:0000313" key="3">
    <source>
        <dbReference type="EMBL" id="KAG8379766.1"/>
    </source>
</evidence>
<feature type="transmembrane region" description="Helical" evidence="1">
    <location>
        <begin position="250"/>
        <end position="269"/>
    </location>
</feature>
<comment type="caution">
    <text evidence="3">The sequence shown here is derived from an EMBL/GenBank/DDBJ whole genome shotgun (WGS) entry which is preliminary data.</text>
</comment>
<organism evidence="3 4">
    <name type="scientific">Buddleja alternifolia</name>
    <dbReference type="NCBI Taxonomy" id="168488"/>
    <lineage>
        <taxon>Eukaryota</taxon>
        <taxon>Viridiplantae</taxon>
        <taxon>Streptophyta</taxon>
        <taxon>Embryophyta</taxon>
        <taxon>Tracheophyta</taxon>
        <taxon>Spermatophyta</taxon>
        <taxon>Magnoliopsida</taxon>
        <taxon>eudicotyledons</taxon>
        <taxon>Gunneridae</taxon>
        <taxon>Pentapetalae</taxon>
        <taxon>asterids</taxon>
        <taxon>lamiids</taxon>
        <taxon>Lamiales</taxon>
        <taxon>Scrophulariaceae</taxon>
        <taxon>Buddlejeae</taxon>
        <taxon>Buddleja</taxon>
    </lineage>
</organism>
<keyword evidence="4" id="KW-1185">Reference proteome</keyword>
<evidence type="ECO:0000256" key="2">
    <source>
        <dbReference type="SAM" id="SignalP"/>
    </source>
</evidence>
<evidence type="ECO:0000256" key="1">
    <source>
        <dbReference type="SAM" id="Phobius"/>
    </source>
</evidence>
<dbReference type="PANTHER" id="PTHR31414">
    <property type="entry name" value="TRANSMEMBRANE PROTEIN DDB_G0292058"/>
    <property type="match status" value="1"/>
</dbReference>
<keyword evidence="1" id="KW-0472">Membrane</keyword>
<proteinExistence type="predicted"/>
<name>A0AAV6X9J5_9LAMI</name>
<feature type="signal peptide" evidence="2">
    <location>
        <begin position="1"/>
        <end position="33"/>
    </location>
</feature>
<dbReference type="GO" id="GO:0005886">
    <property type="term" value="C:plasma membrane"/>
    <property type="evidence" value="ECO:0007669"/>
    <property type="project" value="TreeGrafter"/>
</dbReference>
<feature type="transmembrane region" description="Helical" evidence="1">
    <location>
        <begin position="102"/>
        <end position="124"/>
    </location>
</feature>
<keyword evidence="2" id="KW-0732">Signal</keyword>
<feature type="transmembrane region" description="Helical" evidence="1">
    <location>
        <begin position="136"/>
        <end position="160"/>
    </location>
</feature>
<feature type="transmembrane region" description="Helical" evidence="1">
    <location>
        <begin position="463"/>
        <end position="486"/>
    </location>
</feature>